<protein>
    <submittedName>
        <fullName evidence="1">Unnamed protein product</fullName>
    </submittedName>
</protein>
<dbReference type="EMBL" id="BSXS01008654">
    <property type="protein sequence ID" value="GME93233.1"/>
    <property type="molecule type" value="Genomic_DNA"/>
</dbReference>
<evidence type="ECO:0000313" key="1">
    <source>
        <dbReference type="EMBL" id="GME93233.1"/>
    </source>
</evidence>
<reference evidence="1" key="1">
    <citation type="submission" date="2023-04" db="EMBL/GenBank/DDBJ databases">
        <title>Ambrosiozyma monospora NBRC 10751.</title>
        <authorList>
            <person name="Ichikawa N."/>
            <person name="Sato H."/>
            <person name="Tonouchi N."/>
        </authorList>
    </citation>
    <scope>NUCLEOTIDE SEQUENCE</scope>
    <source>
        <strain evidence="1">NBRC 10751</strain>
    </source>
</reference>
<sequence>MNQATSVFINYSSAVMLGLTALFLINRAIPQIQDLINGGKSRVKPYSSVPSNATTTSRPVATKQPRTFEPPIIHPVENDFDLTEVEPYPFRPFKNKKYNMTMATRRLDPEEFFVLERTYLNRINLKKKILKERPQNHMICHESAIPALREIYDTTFDFLLKRFPMYFETIDDGKTFHNKITGDWFPMDNTKLSVDELLVNVSLNVEEDFLFMLKNSDDPDFSHEYMLRGTVTCFPGGFDPVAKANLPLTKIHGPVPHYKTKLQTSMNKFFTRLQPYEYIVRNNWSIQPHTKLSALSGNHASKDDKEEDIVPLNVNELDFNKVFLRVEKQCFTRLPKTGAIFMLIRTYTTPLSKIRAEGRGNDLCGAIDGLDQELGVYKRRAYWGNAAKSYLKYETDGLTSEVSQEEFWFEN</sequence>
<evidence type="ECO:0000313" key="2">
    <source>
        <dbReference type="Proteomes" id="UP001165064"/>
    </source>
</evidence>
<proteinExistence type="predicted"/>
<name>A0ACB5TRF0_AMBMO</name>
<dbReference type="Proteomes" id="UP001165064">
    <property type="component" value="Unassembled WGS sequence"/>
</dbReference>
<keyword evidence="2" id="KW-1185">Reference proteome</keyword>
<organism evidence="1 2">
    <name type="scientific">Ambrosiozyma monospora</name>
    <name type="common">Yeast</name>
    <name type="synonym">Endomycopsis monosporus</name>
    <dbReference type="NCBI Taxonomy" id="43982"/>
    <lineage>
        <taxon>Eukaryota</taxon>
        <taxon>Fungi</taxon>
        <taxon>Dikarya</taxon>
        <taxon>Ascomycota</taxon>
        <taxon>Saccharomycotina</taxon>
        <taxon>Pichiomycetes</taxon>
        <taxon>Pichiales</taxon>
        <taxon>Pichiaceae</taxon>
        <taxon>Ambrosiozyma</taxon>
    </lineage>
</organism>
<accession>A0ACB5TRF0</accession>
<gene>
    <name evidence="1" type="ORF">Amon02_000927300</name>
</gene>
<comment type="caution">
    <text evidence="1">The sequence shown here is derived from an EMBL/GenBank/DDBJ whole genome shotgun (WGS) entry which is preliminary data.</text>
</comment>